<sequence length="138" mass="14603">MSFVSSSGVIKPSQSTSVRRNYLSSKPTGNIVTTQNSNSTGGFCIVNIPLDSLQGIESISAVPFFCVLGSGVQGCSYEKGKLSLSCASNFNNAYISYGILDLQEGGIGSVISSMKKEDGSFTHLLYDNAVMICTIYLS</sequence>
<gene>
    <name evidence="1" type="ORF">BQ9231_00057</name>
</gene>
<evidence type="ECO:0000313" key="2">
    <source>
        <dbReference type="Proteomes" id="UP000274850"/>
    </source>
</evidence>
<protein>
    <submittedName>
        <fullName evidence="1">Uncharacterized protein</fullName>
    </submittedName>
</protein>
<name>A0A285Q1Q9_9VIRU</name>
<keyword evidence="2" id="KW-1185">Reference proteome</keyword>
<evidence type="ECO:0000313" key="1">
    <source>
        <dbReference type="EMBL" id="SOB73940.1"/>
    </source>
</evidence>
<dbReference type="EMBL" id="LT907979">
    <property type="protein sequence ID" value="SOB73940.1"/>
    <property type="molecule type" value="Genomic_DNA"/>
</dbReference>
<proteinExistence type="predicted"/>
<reference evidence="1" key="1">
    <citation type="submission" date="2017-08" db="EMBL/GenBank/DDBJ databases">
        <authorList>
            <person name="de Groot N.N."/>
        </authorList>
    </citation>
    <scope>NUCLEOTIDE SEQUENCE</scope>
</reference>
<organism evidence="1">
    <name type="scientific">Cedratvirus lausannensis</name>
    <dbReference type="NCBI Taxonomy" id="2023205"/>
    <lineage>
        <taxon>Viruses</taxon>
        <taxon>Pithoviruses</taxon>
        <taxon>Orthocedratvirinae</taxon>
        <taxon>Alphacedratvirus</taxon>
        <taxon>Alphacedratvirus francolausannense</taxon>
    </lineage>
</organism>
<dbReference type="Proteomes" id="UP000274850">
    <property type="component" value="Segment"/>
</dbReference>
<accession>A0A285Q1Q9</accession>